<dbReference type="GO" id="GO:0006508">
    <property type="term" value="P:proteolysis"/>
    <property type="evidence" value="ECO:0007669"/>
    <property type="project" value="InterPro"/>
</dbReference>
<sequence length="739" mass="80877">MKKLMIITIALLCLSQVFAAATDENTSGVDRYAVYIGSNKGGKGREQLLYAGSDAQNFQKAMSEIGGVSDANSYILIDPTKEKIDDTLDKISNKIRTSDSHAKRSEFIFYYSGHSDENSLLLGDVPYDYSSLKAAITEVPSDIHVVILDSCYSGNFIRTKGGQKRKPFLIDDSSVVTGHAYLSSSSTNEYSQESDEIESSYFTNAMITGLRGAADASGDNKVTLNELYSYAFNDTLSKTEDSKAGPQHPNYNITLVGSGDLVLSDISTGEAMLSLSKEAKGKFIIRDAQGKLISEINKVAGQPIFMALPAAQYSAIIIDEYSTKQGYFILEKDQVYVLDQNSLSTIKRKTNRIRGTEEVEEDDGEFLDLDGLEEESVPSRGSRRRYESADAASSESSLPERQLPPEPETEFASFFDVFNPAEMAFFRLSIFPGLPVIGGWKETSLVSVGVFGALDHNVCALQYSSLMNINTNYINGVQFSGLFNIGNLVNGVQGTGLFNIAKNVNGGQVAGLFNVASDDVNGLQVAGLFNVAEDLNGVQVAGLFNSAKKVSGVQIGVFNYAESSDGIAIGVFNFIKDGMHHVGFNWDTNDMFDTFVQSGTKHLFITLGVARDRDQIFVSEDELKDRIVVLYGGLGTEFRFGISSFDMEVLIKGVLANNILPDTKEELAKFDYNQLIIPSVRMTFNPLSLKHFDLGIGASFDIYSKGENDLAFALTKHKWAMKGEDTIVHPALFFGFKIK</sequence>
<feature type="region of interest" description="Disordered" evidence="1">
    <location>
        <begin position="371"/>
        <end position="406"/>
    </location>
</feature>
<evidence type="ECO:0000259" key="3">
    <source>
        <dbReference type="Pfam" id="PF00656"/>
    </source>
</evidence>
<accession>A0A1I3MN65</accession>
<dbReference type="EMBL" id="FORI01000010">
    <property type="protein sequence ID" value="SFI98574.1"/>
    <property type="molecule type" value="Genomic_DNA"/>
</dbReference>
<evidence type="ECO:0000256" key="1">
    <source>
        <dbReference type="SAM" id="MobiDB-lite"/>
    </source>
</evidence>
<dbReference type="Gene3D" id="3.40.50.1460">
    <property type="match status" value="1"/>
</dbReference>
<dbReference type="InterPro" id="IPR029030">
    <property type="entry name" value="Caspase-like_dom_sf"/>
</dbReference>
<dbReference type="SUPFAM" id="SSF52129">
    <property type="entry name" value="Caspase-like"/>
    <property type="match status" value="1"/>
</dbReference>
<protein>
    <submittedName>
        <fullName evidence="4">Caspase domain-containing protein</fullName>
    </submittedName>
</protein>
<feature type="domain" description="Peptidase C14 caspase" evidence="3">
    <location>
        <begin position="31"/>
        <end position="251"/>
    </location>
</feature>
<evidence type="ECO:0000313" key="5">
    <source>
        <dbReference type="Proteomes" id="UP000182737"/>
    </source>
</evidence>
<evidence type="ECO:0000256" key="2">
    <source>
        <dbReference type="SAM" id="SignalP"/>
    </source>
</evidence>
<feature type="signal peptide" evidence="2">
    <location>
        <begin position="1"/>
        <end position="19"/>
    </location>
</feature>
<gene>
    <name evidence="4" type="ORF">SAMN04487775_11014</name>
</gene>
<feature type="chain" id="PRO_5010267821" evidence="2">
    <location>
        <begin position="20"/>
        <end position="739"/>
    </location>
</feature>
<proteinExistence type="predicted"/>
<keyword evidence="2" id="KW-0732">Signal</keyword>
<evidence type="ECO:0000313" key="4">
    <source>
        <dbReference type="EMBL" id="SFI98574.1"/>
    </source>
</evidence>
<name>A0A1I3MN65_9SPIR</name>
<dbReference type="GO" id="GO:0004197">
    <property type="term" value="F:cysteine-type endopeptidase activity"/>
    <property type="evidence" value="ECO:0007669"/>
    <property type="project" value="InterPro"/>
</dbReference>
<keyword evidence="5" id="KW-1185">Reference proteome</keyword>
<organism evidence="4 5">
    <name type="scientific">Treponema bryantii</name>
    <dbReference type="NCBI Taxonomy" id="163"/>
    <lineage>
        <taxon>Bacteria</taxon>
        <taxon>Pseudomonadati</taxon>
        <taxon>Spirochaetota</taxon>
        <taxon>Spirochaetia</taxon>
        <taxon>Spirochaetales</taxon>
        <taxon>Treponemataceae</taxon>
        <taxon>Treponema</taxon>
    </lineage>
</organism>
<dbReference type="RefSeq" id="WP_074933065.1">
    <property type="nucleotide sequence ID" value="NZ_FORI01000010.1"/>
</dbReference>
<dbReference type="Pfam" id="PF00656">
    <property type="entry name" value="Peptidase_C14"/>
    <property type="match status" value="1"/>
</dbReference>
<reference evidence="5" key="1">
    <citation type="submission" date="2016-10" db="EMBL/GenBank/DDBJ databases">
        <authorList>
            <person name="Varghese N."/>
            <person name="Submissions S."/>
        </authorList>
    </citation>
    <scope>NUCLEOTIDE SEQUENCE [LARGE SCALE GENOMIC DNA]</scope>
    <source>
        <strain evidence="5">XBD1002</strain>
    </source>
</reference>
<dbReference type="InterPro" id="IPR011600">
    <property type="entry name" value="Pept_C14_caspase"/>
</dbReference>
<dbReference type="AlphaFoldDB" id="A0A1I3MN65"/>
<dbReference type="Proteomes" id="UP000182737">
    <property type="component" value="Unassembled WGS sequence"/>
</dbReference>